<sequence length="118" mass="13605">MYRTSDQETGLHFSVSHALLQLRLCHFAAIDGVQMSDTGFLIQGHKRLVCCRDQSISWLEARSRRQYWRLETGLYCVTCHHSCKNLTGEPREGTAVLGFRRSDTQRSNVEEKGWNAFI</sequence>
<gene>
    <name evidence="1" type="ORF">CesoFtcFv8_015485</name>
</gene>
<name>A0AAN8BR17_9TELE</name>
<dbReference type="EMBL" id="JAULUE010002057">
    <property type="protein sequence ID" value="KAK5889484.1"/>
    <property type="molecule type" value="Genomic_DNA"/>
</dbReference>
<organism evidence="1 2">
    <name type="scientific">Champsocephalus esox</name>
    <name type="common">pike icefish</name>
    <dbReference type="NCBI Taxonomy" id="159716"/>
    <lineage>
        <taxon>Eukaryota</taxon>
        <taxon>Metazoa</taxon>
        <taxon>Chordata</taxon>
        <taxon>Craniata</taxon>
        <taxon>Vertebrata</taxon>
        <taxon>Euteleostomi</taxon>
        <taxon>Actinopterygii</taxon>
        <taxon>Neopterygii</taxon>
        <taxon>Teleostei</taxon>
        <taxon>Neoteleostei</taxon>
        <taxon>Acanthomorphata</taxon>
        <taxon>Eupercaria</taxon>
        <taxon>Perciformes</taxon>
        <taxon>Notothenioidei</taxon>
        <taxon>Channichthyidae</taxon>
        <taxon>Champsocephalus</taxon>
    </lineage>
</organism>
<dbReference type="Proteomes" id="UP001335648">
    <property type="component" value="Unassembled WGS sequence"/>
</dbReference>
<comment type="caution">
    <text evidence="1">The sequence shown here is derived from an EMBL/GenBank/DDBJ whole genome shotgun (WGS) entry which is preliminary data.</text>
</comment>
<keyword evidence="2" id="KW-1185">Reference proteome</keyword>
<protein>
    <submittedName>
        <fullName evidence="1">Uncharacterized protein</fullName>
    </submittedName>
</protein>
<reference evidence="1 2" key="1">
    <citation type="journal article" date="2023" name="Mol. Biol. Evol.">
        <title>Genomics of Secondarily Temperate Adaptation in the Only Non-Antarctic Icefish.</title>
        <authorList>
            <person name="Rivera-Colon A.G."/>
            <person name="Rayamajhi N."/>
            <person name="Minhas B.F."/>
            <person name="Madrigal G."/>
            <person name="Bilyk K.T."/>
            <person name="Yoon V."/>
            <person name="Hune M."/>
            <person name="Gregory S."/>
            <person name="Cheng C.H.C."/>
            <person name="Catchen J.M."/>
        </authorList>
    </citation>
    <scope>NUCLEOTIDE SEQUENCE [LARGE SCALE GENOMIC DNA]</scope>
    <source>
        <strain evidence="1">JC2023a</strain>
    </source>
</reference>
<evidence type="ECO:0000313" key="1">
    <source>
        <dbReference type="EMBL" id="KAK5889484.1"/>
    </source>
</evidence>
<proteinExistence type="predicted"/>
<accession>A0AAN8BR17</accession>
<dbReference type="AlphaFoldDB" id="A0AAN8BR17"/>
<evidence type="ECO:0000313" key="2">
    <source>
        <dbReference type="Proteomes" id="UP001335648"/>
    </source>
</evidence>